<proteinExistence type="predicted"/>
<protein>
    <submittedName>
        <fullName evidence="1">Uncharacterized protein</fullName>
    </submittedName>
</protein>
<evidence type="ECO:0000313" key="1">
    <source>
        <dbReference type="EMBL" id="RDX64586.1"/>
    </source>
</evidence>
<evidence type="ECO:0000313" key="2">
    <source>
        <dbReference type="Proteomes" id="UP000257109"/>
    </source>
</evidence>
<accession>A0A371EEZ8</accession>
<organism evidence="1 2">
    <name type="scientific">Mucuna pruriens</name>
    <name type="common">Velvet bean</name>
    <name type="synonym">Dolichos pruriens</name>
    <dbReference type="NCBI Taxonomy" id="157652"/>
    <lineage>
        <taxon>Eukaryota</taxon>
        <taxon>Viridiplantae</taxon>
        <taxon>Streptophyta</taxon>
        <taxon>Embryophyta</taxon>
        <taxon>Tracheophyta</taxon>
        <taxon>Spermatophyta</taxon>
        <taxon>Magnoliopsida</taxon>
        <taxon>eudicotyledons</taxon>
        <taxon>Gunneridae</taxon>
        <taxon>Pentapetalae</taxon>
        <taxon>rosids</taxon>
        <taxon>fabids</taxon>
        <taxon>Fabales</taxon>
        <taxon>Fabaceae</taxon>
        <taxon>Papilionoideae</taxon>
        <taxon>50 kb inversion clade</taxon>
        <taxon>NPAAA clade</taxon>
        <taxon>indigoferoid/millettioid clade</taxon>
        <taxon>Phaseoleae</taxon>
        <taxon>Mucuna</taxon>
    </lineage>
</organism>
<dbReference type="Proteomes" id="UP000257109">
    <property type="component" value="Unassembled WGS sequence"/>
</dbReference>
<dbReference type="EMBL" id="QJKJ01014312">
    <property type="protein sequence ID" value="RDX64586.1"/>
    <property type="molecule type" value="Genomic_DNA"/>
</dbReference>
<sequence>MWRKADFQINASPSLTTWVCCDFSIKFVGVATSSRHRFSHSKFIPIHVEPGRTTHHHTVRPSATSMLPILDHSQVTPPPSLHHSLHELSFQSIPEAEVVPFLIANLQLVFWLYGMERARVMDLQTSADNDWNEDILLVFNSELAFAFSFAIDSAEKWKTLSLSNGASSLLINSS</sequence>
<gene>
    <name evidence="1" type="ORF">CR513_56839</name>
</gene>
<comment type="caution">
    <text evidence="1">The sequence shown here is derived from an EMBL/GenBank/DDBJ whole genome shotgun (WGS) entry which is preliminary data.</text>
</comment>
<keyword evidence="2" id="KW-1185">Reference proteome</keyword>
<feature type="non-terminal residue" evidence="1">
    <location>
        <position position="1"/>
    </location>
</feature>
<reference evidence="1" key="1">
    <citation type="submission" date="2018-05" db="EMBL/GenBank/DDBJ databases">
        <title>Draft genome of Mucuna pruriens seed.</title>
        <authorList>
            <person name="Nnadi N.E."/>
            <person name="Vos R."/>
            <person name="Hasami M.H."/>
            <person name="Devisetty U.K."/>
            <person name="Aguiy J.C."/>
        </authorList>
    </citation>
    <scope>NUCLEOTIDE SEQUENCE [LARGE SCALE GENOMIC DNA]</scope>
    <source>
        <strain evidence="1">JCA_2017</strain>
    </source>
</reference>
<dbReference type="OrthoDB" id="1581700at2759"/>
<dbReference type="AlphaFoldDB" id="A0A371EEZ8"/>
<name>A0A371EEZ8_MUCPR</name>